<dbReference type="CDD" id="cd00052">
    <property type="entry name" value="EH"/>
    <property type="match status" value="1"/>
</dbReference>
<evidence type="ECO:0000256" key="1">
    <source>
        <dbReference type="SAM" id="MobiDB-lite"/>
    </source>
</evidence>
<dbReference type="Pfam" id="PF12763">
    <property type="entry name" value="EH"/>
    <property type="match status" value="1"/>
</dbReference>
<evidence type="ECO:0000313" key="4">
    <source>
        <dbReference type="Proteomes" id="UP000799776"/>
    </source>
</evidence>
<reference evidence="3" key="1">
    <citation type="journal article" date="2020" name="Stud. Mycol.">
        <title>101 Dothideomycetes genomes: a test case for predicting lifestyles and emergence of pathogens.</title>
        <authorList>
            <person name="Haridas S."/>
            <person name="Albert R."/>
            <person name="Binder M."/>
            <person name="Bloem J."/>
            <person name="Labutti K."/>
            <person name="Salamov A."/>
            <person name="Andreopoulos B."/>
            <person name="Baker S."/>
            <person name="Barry K."/>
            <person name="Bills G."/>
            <person name="Bluhm B."/>
            <person name="Cannon C."/>
            <person name="Castanera R."/>
            <person name="Culley D."/>
            <person name="Daum C."/>
            <person name="Ezra D."/>
            <person name="Gonzalez J."/>
            <person name="Henrissat B."/>
            <person name="Kuo A."/>
            <person name="Liang C."/>
            <person name="Lipzen A."/>
            <person name="Lutzoni F."/>
            <person name="Magnuson J."/>
            <person name="Mondo S."/>
            <person name="Nolan M."/>
            <person name="Ohm R."/>
            <person name="Pangilinan J."/>
            <person name="Park H.-J."/>
            <person name="Ramirez L."/>
            <person name="Alfaro M."/>
            <person name="Sun H."/>
            <person name="Tritt A."/>
            <person name="Yoshinaga Y."/>
            <person name="Zwiers L.-H."/>
            <person name="Turgeon B."/>
            <person name="Goodwin S."/>
            <person name="Spatafora J."/>
            <person name="Crous P."/>
            <person name="Grigoriev I."/>
        </authorList>
    </citation>
    <scope>NUCLEOTIDE SEQUENCE</scope>
    <source>
        <strain evidence="3">CBS 121410</strain>
    </source>
</reference>
<gene>
    <name evidence="3" type="ORF">K490DRAFT_65744</name>
</gene>
<feature type="region of interest" description="Disordered" evidence="1">
    <location>
        <begin position="1"/>
        <end position="553"/>
    </location>
</feature>
<evidence type="ECO:0000259" key="2">
    <source>
        <dbReference type="PROSITE" id="PS50031"/>
    </source>
</evidence>
<feature type="domain" description="EH" evidence="2">
    <location>
        <begin position="609"/>
        <end position="673"/>
    </location>
</feature>
<dbReference type="InterPro" id="IPR011992">
    <property type="entry name" value="EF-hand-dom_pair"/>
</dbReference>
<accession>A0A9P4HV28</accession>
<feature type="region of interest" description="Disordered" evidence="1">
    <location>
        <begin position="567"/>
        <end position="598"/>
    </location>
</feature>
<feature type="compositionally biased region" description="Polar residues" evidence="1">
    <location>
        <begin position="420"/>
        <end position="433"/>
    </location>
</feature>
<feature type="compositionally biased region" description="Low complexity" evidence="1">
    <location>
        <begin position="116"/>
        <end position="126"/>
    </location>
</feature>
<feature type="compositionally biased region" description="Polar residues" evidence="1">
    <location>
        <begin position="54"/>
        <end position="90"/>
    </location>
</feature>
<feature type="compositionally biased region" description="Polar residues" evidence="1">
    <location>
        <begin position="312"/>
        <end position="329"/>
    </location>
</feature>
<feature type="compositionally biased region" description="Basic residues" evidence="1">
    <location>
        <begin position="526"/>
        <end position="550"/>
    </location>
</feature>
<dbReference type="OrthoDB" id="10045710at2759"/>
<proteinExistence type="predicted"/>
<protein>
    <recommendedName>
        <fullName evidence="2">EH domain-containing protein</fullName>
    </recommendedName>
</protein>
<dbReference type="Proteomes" id="UP000799776">
    <property type="component" value="Unassembled WGS sequence"/>
</dbReference>
<dbReference type="SMART" id="SM00027">
    <property type="entry name" value="EH"/>
    <property type="match status" value="1"/>
</dbReference>
<feature type="compositionally biased region" description="Polar residues" evidence="1">
    <location>
        <begin position="460"/>
        <end position="470"/>
    </location>
</feature>
<dbReference type="InterPro" id="IPR000261">
    <property type="entry name" value="EH_dom"/>
</dbReference>
<comment type="caution">
    <text evidence="3">The sequence shown here is derived from an EMBL/GenBank/DDBJ whole genome shotgun (WGS) entry which is preliminary data.</text>
</comment>
<feature type="compositionally biased region" description="Basic residues" evidence="1">
    <location>
        <begin position="477"/>
        <end position="491"/>
    </location>
</feature>
<feature type="compositionally biased region" description="Basic and acidic residues" evidence="1">
    <location>
        <begin position="9"/>
        <end position="21"/>
    </location>
</feature>
<name>A0A9P4HV28_9PEZI</name>
<sequence>MPSASQRQAESHPPHNTRDAALRGASRAFGQPPPKPKPLANTYTGTNGAVVAAQRSTTPHPPSLSGQQLRPQYTGSSVASQGSTTYSNPGSRPRALSHLGLPVEDSGSRARSPSNIAATIAAARRTPVPSKAEMNATKPTTVRSRVSSESLPSLGTVSDAQIKMNAKTANPPKYVRSQDGSLSRSPSRPPSRGSVVTDATPIPPTTSLVKLFEQQTGPATQAPKQVSRSPKPAPVLTSKGPPPSIKSPKPKRSFQFAPLEDEKSTKLPDMRLPKTAAKSEDRRRLPSHNRSVSMGAKSPERPKTAPKPVALRSNSSKGSVLPPKSTSASHVKRPSRSKDARVASTESDSDSEAYTSAPETRPSSNQKPALPPPRRSGKPVAPEVDGMHEIASRLKHRPRSRSTSTSNPKPPPDPPKHTVTGPSIPNSNSYQRTNLRHLQPHMTGDSLANAMVGAALASSRVPSPSISPDTQPGPAKRANHHHHGHHHHLPFHGRTPSPTKRPGMLKQTLRKAPSSSDTESDSGRDMKHKKKRHFRPKHPNKHHEGARKRWRESITEREKKRYEGVWAANRGLHLPPEPRSSVPASQPPASSPPARVDERSEDVLNLVVRDIWNRSHLPGHVLEEVWDLVDQRGVGRLGREEFVVGLWLVDQALKGRKLPLKVQESVWESVRGVGVKIRVRR</sequence>
<dbReference type="Gene3D" id="1.10.238.10">
    <property type="entry name" value="EF-hand"/>
    <property type="match status" value="1"/>
</dbReference>
<dbReference type="AlphaFoldDB" id="A0A9P4HV28"/>
<feature type="compositionally biased region" description="Basic and acidic residues" evidence="1">
    <location>
        <begin position="260"/>
        <end position="284"/>
    </location>
</feature>
<feature type="compositionally biased region" description="Polar residues" evidence="1">
    <location>
        <begin position="352"/>
        <end position="367"/>
    </location>
</feature>
<dbReference type="EMBL" id="ML978720">
    <property type="protein sequence ID" value="KAF2087352.1"/>
    <property type="molecule type" value="Genomic_DNA"/>
</dbReference>
<evidence type="ECO:0000313" key="3">
    <source>
        <dbReference type="EMBL" id="KAF2087352.1"/>
    </source>
</evidence>
<feature type="compositionally biased region" description="Low complexity" evidence="1">
    <location>
        <begin position="180"/>
        <end position="194"/>
    </location>
</feature>
<feature type="compositionally biased region" description="Polar residues" evidence="1">
    <location>
        <begin position="205"/>
        <end position="228"/>
    </location>
</feature>
<dbReference type="SUPFAM" id="SSF47473">
    <property type="entry name" value="EF-hand"/>
    <property type="match status" value="1"/>
</dbReference>
<keyword evidence="4" id="KW-1185">Reference proteome</keyword>
<feature type="compositionally biased region" description="Polar residues" evidence="1">
    <location>
        <begin position="137"/>
        <end position="159"/>
    </location>
</feature>
<dbReference type="PROSITE" id="PS50031">
    <property type="entry name" value="EH"/>
    <property type="match status" value="1"/>
</dbReference>
<organism evidence="3 4">
    <name type="scientific">Saccharata proteae CBS 121410</name>
    <dbReference type="NCBI Taxonomy" id="1314787"/>
    <lineage>
        <taxon>Eukaryota</taxon>
        <taxon>Fungi</taxon>
        <taxon>Dikarya</taxon>
        <taxon>Ascomycota</taxon>
        <taxon>Pezizomycotina</taxon>
        <taxon>Dothideomycetes</taxon>
        <taxon>Dothideomycetes incertae sedis</taxon>
        <taxon>Botryosphaeriales</taxon>
        <taxon>Saccharataceae</taxon>
        <taxon>Saccharata</taxon>
    </lineage>
</organism>